<accession>A0AA40ACW0</accession>
<dbReference type="GeneID" id="85329998"/>
<evidence type="ECO:0000313" key="4">
    <source>
        <dbReference type="EMBL" id="KAK0713562.1"/>
    </source>
</evidence>
<sequence length="469" mass="50304">MNWTEASPSVFTRDLGGVEKIYRLVSQSFQATGREHWGLYCECTFELDPLQPNDATAAALRSAWIALRHELPGLAVAPGGLDKATYTLPTASSVDAWADATFFVNAAPTPPLNAVVADYPLRDLPALHYFPSSSQLLFLASHWRVDGLGTCMVLDRLFALLATNTPPPPSAWPNDLAKISPSIEDAVGAPPAAEAAADPATASFAREHIAKHHRNAVHAGGLATLGTPATPPGRTACAALTLSRTSTEALAAACKARAVSVTAAAHAALAETAFRLSPAPKPERYAAVMSVNMRPRLQPAFRGAEHAVQTYVTGVTPSVGRDATFGERAAHLTAFYKEGWYSERFVRAMRLATQYHFEAMAAARGAAPQGVKPKPPSNVLLSSLGVVDKYLAPRHAGGDRAVRVTGFRFGVSMLTRQMLLYVWTFDGRLQLSVNYNEAYHGRAEAEAFLQTMKTVLETELGVGLDLDLD</sequence>
<dbReference type="EMBL" id="JAUIRO010000005">
    <property type="protein sequence ID" value="KAK0713562.1"/>
    <property type="molecule type" value="Genomic_DNA"/>
</dbReference>
<dbReference type="Gene3D" id="3.30.559.10">
    <property type="entry name" value="Chloramphenicol acetyltransferase-like domain"/>
    <property type="match status" value="1"/>
</dbReference>
<proteinExistence type="predicted"/>
<dbReference type="PANTHER" id="PTHR42034">
    <property type="entry name" value="CHROMOSOME 7, WHOLE GENOME SHOTGUN SEQUENCE-RELATED"/>
    <property type="match status" value="1"/>
</dbReference>
<evidence type="ECO:0000313" key="5">
    <source>
        <dbReference type="Proteomes" id="UP001172101"/>
    </source>
</evidence>
<keyword evidence="5" id="KW-1185">Reference proteome</keyword>
<dbReference type="PANTHER" id="PTHR42034:SF1">
    <property type="entry name" value="CONDENSATION DOMAIN-CONTAINING PROTEIN"/>
    <property type="match status" value="1"/>
</dbReference>
<comment type="caution">
    <text evidence="4">The sequence shown here is derived from an EMBL/GenBank/DDBJ whole genome shotgun (WGS) entry which is preliminary data.</text>
</comment>
<feature type="domain" description="Phthiocerol/phthiodiolone dimycocerosyl transferase C-terminal" evidence="3">
    <location>
        <begin position="232"/>
        <end position="432"/>
    </location>
</feature>
<evidence type="ECO:0000259" key="3">
    <source>
        <dbReference type="Pfam" id="PF16911"/>
    </source>
</evidence>
<dbReference type="SUPFAM" id="SSF52777">
    <property type="entry name" value="CoA-dependent acyltransferases"/>
    <property type="match status" value="1"/>
</dbReference>
<dbReference type="InterPro" id="IPR023213">
    <property type="entry name" value="CAT-like_dom_sf"/>
</dbReference>
<keyword evidence="1" id="KW-0808">Transferase</keyword>
<gene>
    <name evidence="4" type="ORF">B0T26DRAFT_782641</name>
</gene>
<organism evidence="4 5">
    <name type="scientific">Lasiosphaeria miniovina</name>
    <dbReference type="NCBI Taxonomy" id="1954250"/>
    <lineage>
        <taxon>Eukaryota</taxon>
        <taxon>Fungi</taxon>
        <taxon>Dikarya</taxon>
        <taxon>Ascomycota</taxon>
        <taxon>Pezizomycotina</taxon>
        <taxon>Sordariomycetes</taxon>
        <taxon>Sordariomycetidae</taxon>
        <taxon>Sordariales</taxon>
        <taxon>Lasiosphaeriaceae</taxon>
        <taxon>Lasiosphaeria</taxon>
    </lineage>
</organism>
<keyword evidence="2" id="KW-0012">Acyltransferase</keyword>
<protein>
    <recommendedName>
        <fullName evidence="3">Phthiocerol/phthiodiolone dimycocerosyl transferase C-terminal domain-containing protein</fullName>
    </recommendedName>
</protein>
<reference evidence="4" key="1">
    <citation type="submission" date="2023-06" db="EMBL/GenBank/DDBJ databases">
        <title>Genome-scale phylogeny and comparative genomics of the fungal order Sordariales.</title>
        <authorList>
            <consortium name="Lawrence Berkeley National Laboratory"/>
            <person name="Hensen N."/>
            <person name="Bonometti L."/>
            <person name="Westerberg I."/>
            <person name="Brannstrom I.O."/>
            <person name="Guillou S."/>
            <person name="Cros-Aarteil S."/>
            <person name="Calhoun S."/>
            <person name="Haridas S."/>
            <person name="Kuo A."/>
            <person name="Mondo S."/>
            <person name="Pangilinan J."/>
            <person name="Riley R."/>
            <person name="LaButti K."/>
            <person name="Andreopoulos B."/>
            <person name="Lipzen A."/>
            <person name="Chen C."/>
            <person name="Yanf M."/>
            <person name="Daum C."/>
            <person name="Ng V."/>
            <person name="Clum A."/>
            <person name="Steindorff A."/>
            <person name="Ohm R."/>
            <person name="Martin F."/>
            <person name="Silar P."/>
            <person name="Natvig D."/>
            <person name="Lalanne C."/>
            <person name="Gautier V."/>
            <person name="Ament-velasquez S.L."/>
            <person name="Kruys A."/>
            <person name="Hutchinson M.I."/>
            <person name="Powell A.J."/>
            <person name="Barry K."/>
            <person name="Miller A.N."/>
            <person name="Grigoriev I.V."/>
            <person name="Debuchy R."/>
            <person name="Gladieux P."/>
            <person name="Thoren M.H."/>
            <person name="Johannesson H."/>
        </authorList>
    </citation>
    <scope>NUCLEOTIDE SEQUENCE</scope>
    <source>
        <strain evidence="4">SMH2392-1A</strain>
    </source>
</reference>
<dbReference type="RefSeq" id="XP_060294885.1">
    <property type="nucleotide sequence ID" value="XM_060446728.1"/>
</dbReference>
<evidence type="ECO:0000256" key="2">
    <source>
        <dbReference type="ARBA" id="ARBA00023315"/>
    </source>
</evidence>
<dbReference type="Proteomes" id="UP001172101">
    <property type="component" value="Unassembled WGS sequence"/>
</dbReference>
<dbReference type="GO" id="GO:0016746">
    <property type="term" value="F:acyltransferase activity"/>
    <property type="evidence" value="ECO:0007669"/>
    <property type="project" value="UniProtKB-KW"/>
</dbReference>
<name>A0AA40ACW0_9PEZI</name>
<dbReference type="Gene3D" id="3.30.559.30">
    <property type="entry name" value="Nonribosomal peptide synthetase, condensation domain"/>
    <property type="match status" value="1"/>
</dbReference>
<evidence type="ECO:0000256" key="1">
    <source>
        <dbReference type="ARBA" id="ARBA00022679"/>
    </source>
</evidence>
<dbReference type="AlphaFoldDB" id="A0AA40ACW0"/>
<dbReference type="InterPro" id="IPR031641">
    <property type="entry name" value="PapA_C"/>
</dbReference>
<dbReference type="Pfam" id="PF16911">
    <property type="entry name" value="PapA_C"/>
    <property type="match status" value="1"/>
</dbReference>